<dbReference type="Pfam" id="PF00561">
    <property type="entry name" value="Abhydrolase_1"/>
    <property type="match status" value="1"/>
</dbReference>
<feature type="domain" description="AB hydrolase-1" evidence="1">
    <location>
        <begin position="25"/>
        <end position="146"/>
    </location>
</feature>
<dbReference type="GO" id="GO:0016787">
    <property type="term" value="F:hydrolase activity"/>
    <property type="evidence" value="ECO:0007669"/>
    <property type="project" value="UniProtKB-KW"/>
</dbReference>
<evidence type="ECO:0000313" key="3">
    <source>
        <dbReference type="Proteomes" id="UP000483035"/>
    </source>
</evidence>
<dbReference type="Proteomes" id="UP000483035">
    <property type="component" value="Unassembled WGS sequence"/>
</dbReference>
<dbReference type="PRINTS" id="PR00111">
    <property type="entry name" value="ABHYDROLASE"/>
</dbReference>
<dbReference type="Gene3D" id="3.40.50.1820">
    <property type="entry name" value="alpha/beta hydrolase"/>
    <property type="match status" value="1"/>
</dbReference>
<sequence length="264" mass="28221">MTDMNWMECNGAALRYALSGKGLRTLVLVHELAGSLNSWDALLPLLPVDLRVLRFDLRGSGMSEKVRGLLDLDLVCDDIVALLDGLGIGGKVIVAGAALGGAVAAHFACRFPERCDRLILIGPALGVPPERHAAALAIADLLDEKGMRAIAGDVFPKAFPEALWKSETEKRKAQARWLGADPLGYAAAYRMLVHANIRAELASIRCPVLALAGRHDPFGTPEIVEAATKVIPDVRFAVVEGGHFMSVQSTEQVAEAIKPFLQAA</sequence>
<dbReference type="PANTHER" id="PTHR43798:SF33">
    <property type="entry name" value="HYDROLASE, PUTATIVE (AFU_ORTHOLOGUE AFUA_2G14860)-RELATED"/>
    <property type="match status" value="1"/>
</dbReference>
<evidence type="ECO:0000259" key="1">
    <source>
        <dbReference type="Pfam" id="PF00561"/>
    </source>
</evidence>
<organism evidence="2 3">
    <name type="scientific">Rhizobium lusitanum</name>
    <dbReference type="NCBI Taxonomy" id="293958"/>
    <lineage>
        <taxon>Bacteria</taxon>
        <taxon>Pseudomonadati</taxon>
        <taxon>Pseudomonadota</taxon>
        <taxon>Alphaproteobacteria</taxon>
        <taxon>Hyphomicrobiales</taxon>
        <taxon>Rhizobiaceae</taxon>
        <taxon>Rhizobium/Agrobacterium group</taxon>
        <taxon>Rhizobium</taxon>
    </lineage>
</organism>
<keyword evidence="2" id="KW-0378">Hydrolase</keyword>
<comment type="caution">
    <text evidence="2">The sequence shown here is derived from an EMBL/GenBank/DDBJ whole genome shotgun (WGS) entry which is preliminary data.</text>
</comment>
<dbReference type="InterPro" id="IPR000073">
    <property type="entry name" value="AB_hydrolase_1"/>
</dbReference>
<dbReference type="InterPro" id="IPR029058">
    <property type="entry name" value="AB_hydrolase_fold"/>
</dbReference>
<reference evidence="2 3" key="1">
    <citation type="submission" date="2019-12" db="EMBL/GenBank/DDBJ databases">
        <title>Rhizobium genotypes associated with high levels of biological nitrogen fixation by grain legumes in a temperate-maritime cropping system.</title>
        <authorList>
            <person name="Maluk M."/>
            <person name="Francesc Ferrando Molina F."/>
            <person name="Lopez Del Egido L."/>
            <person name="Lafos M."/>
            <person name="Langarica-Fuentes A."/>
            <person name="Gebre Yohannes G."/>
            <person name="Young M.W."/>
            <person name="Martin P."/>
            <person name="Gantlett R."/>
            <person name="Kenicer G."/>
            <person name="Hawes C."/>
            <person name="Begg G.S."/>
            <person name="Quilliam R.S."/>
            <person name="Squire G.R."/>
            <person name="Poole P.S."/>
            <person name="Young P.W."/>
            <person name="Iannetta P.M."/>
            <person name="James E.K."/>
        </authorList>
    </citation>
    <scope>NUCLEOTIDE SEQUENCE [LARGE SCALE GENOMIC DNA]</scope>
    <source>
        <strain evidence="2 3">JHI1118</strain>
    </source>
</reference>
<proteinExistence type="predicted"/>
<evidence type="ECO:0000313" key="2">
    <source>
        <dbReference type="EMBL" id="NEI74556.1"/>
    </source>
</evidence>
<dbReference type="EMBL" id="WUEY01000033">
    <property type="protein sequence ID" value="NEI74556.1"/>
    <property type="molecule type" value="Genomic_DNA"/>
</dbReference>
<dbReference type="PANTHER" id="PTHR43798">
    <property type="entry name" value="MONOACYLGLYCEROL LIPASE"/>
    <property type="match status" value="1"/>
</dbReference>
<gene>
    <name evidence="2" type="ORF">GR212_33975</name>
</gene>
<protein>
    <submittedName>
        <fullName evidence="2">Alpha/beta fold hydrolase</fullName>
    </submittedName>
</protein>
<dbReference type="SUPFAM" id="SSF53474">
    <property type="entry name" value="alpha/beta-Hydrolases"/>
    <property type="match status" value="1"/>
</dbReference>
<dbReference type="GO" id="GO:0016020">
    <property type="term" value="C:membrane"/>
    <property type="evidence" value="ECO:0007669"/>
    <property type="project" value="TreeGrafter"/>
</dbReference>
<dbReference type="InterPro" id="IPR050266">
    <property type="entry name" value="AB_hydrolase_sf"/>
</dbReference>
<dbReference type="RefSeq" id="WP_163993939.1">
    <property type="nucleotide sequence ID" value="NZ_WUEY01000033.1"/>
</dbReference>
<accession>A0A6L9UKB0</accession>
<dbReference type="AlphaFoldDB" id="A0A6L9UKB0"/>
<name>A0A6L9UKB0_9HYPH</name>